<comment type="caution">
    <text evidence="1">The sequence shown here is derived from an EMBL/GenBank/DDBJ whole genome shotgun (WGS) entry which is preliminary data.</text>
</comment>
<sequence>MIKVSGNAVLKLIGIDPEDAQNYHFKSIVLKEKKLEPDIVGFPVLENNQQKVFIEFQAYEYPFIKYNIVSKALMACAQDKDKGKVLAVIIYTDQKYKDAALSIHAFGKPADQVFDHQIKELVLTNYTLEQLLEIDPKLIVLAPFTVPTDIPSSTLTAYGRQWKKNDSNSL</sequence>
<gene>
    <name evidence="1" type="ORF">OMM_10889</name>
</gene>
<organism evidence="1 2">
    <name type="scientific">Candidatus Magnetoglobus multicellularis str. Araruama</name>
    <dbReference type="NCBI Taxonomy" id="890399"/>
    <lineage>
        <taxon>Bacteria</taxon>
        <taxon>Pseudomonadati</taxon>
        <taxon>Thermodesulfobacteriota</taxon>
        <taxon>Desulfobacteria</taxon>
        <taxon>Desulfobacterales</taxon>
        <taxon>Desulfobacteraceae</taxon>
        <taxon>Candidatus Magnetoglobus</taxon>
    </lineage>
</organism>
<name>A0A1V1NZZ8_9BACT</name>
<dbReference type="AlphaFoldDB" id="A0A1V1NZZ8"/>
<accession>A0A1V1NZZ8</accession>
<dbReference type="Proteomes" id="UP000189670">
    <property type="component" value="Unassembled WGS sequence"/>
</dbReference>
<dbReference type="InterPro" id="IPR022573">
    <property type="entry name" value="DUF2887"/>
</dbReference>
<dbReference type="Pfam" id="PF11103">
    <property type="entry name" value="DUF2887"/>
    <property type="match status" value="1"/>
</dbReference>
<dbReference type="EMBL" id="ATBP01001079">
    <property type="protein sequence ID" value="ETR68086.1"/>
    <property type="molecule type" value="Genomic_DNA"/>
</dbReference>
<reference evidence="2" key="1">
    <citation type="submission" date="2012-11" db="EMBL/GenBank/DDBJ databases">
        <authorList>
            <person name="Lucero-Rivera Y.E."/>
            <person name="Tovar-Ramirez D."/>
        </authorList>
    </citation>
    <scope>NUCLEOTIDE SEQUENCE [LARGE SCALE GENOMIC DNA]</scope>
    <source>
        <strain evidence="2">Araruama</strain>
    </source>
</reference>
<protein>
    <submittedName>
        <fullName evidence="1">Uncharacterized protein</fullName>
    </submittedName>
</protein>
<evidence type="ECO:0000313" key="2">
    <source>
        <dbReference type="Proteomes" id="UP000189670"/>
    </source>
</evidence>
<proteinExistence type="predicted"/>
<evidence type="ECO:0000313" key="1">
    <source>
        <dbReference type="EMBL" id="ETR68086.1"/>
    </source>
</evidence>